<dbReference type="PANTHER" id="PTHR23505">
    <property type="entry name" value="SPINSTER"/>
    <property type="match status" value="1"/>
</dbReference>
<dbReference type="RefSeq" id="WP_381494116.1">
    <property type="nucleotide sequence ID" value="NZ_JBHTIK010000015.1"/>
</dbReference>
<dbReference type="InterPro" id="IPR011701">
    <property type="entry name" value="MFS"/>
</dbReference>
<feature type="transmembrane region" description="Helical" evidence="6">
    <location>
        <begin position="113"/>
        <end position="137"/>
    </location>
</feature>
<comment type="caution">
    <text evidence="8">The sequence shown here is derived from an EMBL/GenBank/DDBJ whole genome shotgun (WGS) entry which is preliminary data.</text>
</comment>
<feature type="transmembrane region" description="Helical" evidence="6">
    <location>
        <begin position="87"/>
        <end position="107"/>
    </location>
</feature>
<keyword evidence="9" id="KW-1185">Reference proteome</keyword>
<evidence type="ECO:0000256" key="1">
    <source>
        <dbReference type="ARBA" id="ARBA00004141"/>
    </source>
</evidence>
<keyword evidence="4 6" id="KW-1133">Transmembrane helix</keyword>
<reference evidence="9" key="1">
    <citation type="journal article" date="2019" name="Int. J. Syst. Evol. Microbiol.">
        <title>The Global Catalogue of Microorganisms (GCM) 10K type strain sequencing project: providing services to taxonomists for standard genome sequencing and annotation.</title>
        <authorList>
            <consortium name="The Broad Institute Genomics Platform"/>
            <consortium name="The Broad Institute Genome Sequencing Center for Infectious Disease"/>
            <person name="Wu L."/>
            <person name="Ma J."/>
        </authorList>
    </citation>
    <scope>NUCLEOTIDE SEQUENCE [LARGE SCALE GENOMIC DNA]</scope>
    <source>
        <strain evidence="9">CCUG 52537</strain>
    </source>
</reference>
<dbReference type="EMBL" id="JBHTIK010000015">
    <property type="protein sequence ID" value="MFD0850218.1"/>
    <property type="molecule type" value="Genomic_DNA"/>
</dbReference>
<organism evidence="8 9">
    <name type="scientific">Sphingosinicella xenopeptidilytica</name>
    <dbReference type="NCBI Taxonomy" id="364098"/>
    <lineage>
        <taxon>Bacteria</taxon>
        <taxon>Pseudomonadati</taxon>
        <taxon>Pseudomonadota</taxon>
        <taxon>Alphaproteobacteria</taxon>
        <taxon>Sphingomonadales</taxon>
        <taxon>Sphingosinicellaceae</taxon>
        <taxon>Sphingosinicella</taxon>
    </lineage>
</organism>
<feature type="transmembrane region" description="Helical" evidence="6">
    <location>
        <begin position="149"/>
        <end position="175"/>
    </location>
</feature>
<keyword evidence="5 6" id="KW-0472">Membrane</keyword>
<dbReference type="Pfam" id="PF07690">
    <property type="entry name" value="MFS_1"/>
    <property type="match status" value="1"/>
</dbReference>
<feature type="transmembrane region" description="Helical" evidence="6">
    <location>
        <begin position="19"/>
        <end position="39"/>
    </location>
</feature>
<evidence type="ECO:0000259" key="7">
    <source>
        <dbReference type="PROSITE" id="PS50850"/>
    </source>
</evidence>
<evidence type="ECO:0000256" key="3">
    <source>
        <dbReference type="ARBA" id="ARBA00022692"/>
    </source>
</evidence>
<feature type="transmembrane region" description="Helical" evidence="6">
    <location>
        <begin position="187"/>
        <end position="209"/>
    </location>
</feature>
<dbReference type="Gene3D" id="1.20.1250.20">
    <property type="entry name" value="MFS general substrate transporter like domains"/>
    <property type="match status" value="1"/>
</dbReference>
<dbReference type="PROSITE" id="PS50850">
    <property type="entry name" value="MFS"/>
    <property type="match status" value="1"/>
</dbReference>
<dbReference type="InterPro" id="IPR020846">
    <property type="entry name" value="MFS_dom"/>
</dbReference>
<name>A0ABW3C8A9_SPHXN</name>
<feature type="transmembrane region" description="Helical" evidence="6">
    <location>
        <begin position="59"/>
        <end position="80"/>
    </location>
</feature>
<evidence type="ECO:0000256" key="4">
    <source>
        <dbReference type="ARBA" id="ARBA00022989"/>
    </source>
</evidence>
<accession>A0ABW3C8A9</accession>
<feature type="transmembrane region" description="Helical" evidence="6">
    <location>
        <begin position="341"/>
        <end position="363"/>
    </location>
</feature>
<evidence type="ECO:0000313" key="8">
    <source>
        <dbReference type="EMBL" id="MFD0850218.1"/>
    </source>
</evidence>
<feature type="transmembrane region" description="Helical" evidence="6">
    <location>
        <begin position="282"/>
        <end position="303"/>
    </location>
</feature>
<feature type="transmembrane region" description="Helical" evidence="6">
    <location>
        <begin position="375"/>
        <end position="396"/>
    </location>
</feature>
<protein>
    <submittedName>
        <fullName evidence="8">MFS transporter</fullName>
    </submittedName>
</protein>
<gene>
    <name evidence="8" type="ORF">ACFQ00_17925</name>
</gene>
<dbReference type="PANTHER" id="PTHR23505:SF79">
    <property type="entry name" value="PROTEIN SPINSTER"/>
    <property type="match status" value="1"/>
</dbReference>
<feature type="transmembrane region" description="Helical" evidence="6">
    <location>
        <begin position="243"/>
        <end position="262"/>
    </location>
</feature>
<comment type="subcellular location">
    <subcellularLocation>
        <location evidence="1">Membrane</location>
        <topology evidence="1">Multi-pass membrane protein</topology>
    </subcellularLocation>
</comment>
<dbReference type="SUPFAM" id="SSF103473">
    <property type="entry name" value="MFS general substrate transporter"/>
    <property type="match status" value="1"/>
</dbReference>
<feature type="transmembrane region" description="Helical" evidence="6">
    <location>
        <begin position="408"/>
        <end position="429"/>
    </location>
</feature>
<dbReference type="Proteomes" id="UP001597124">
    <property type="component" value="Unassembled WGS sequence"/>
</dbReference>
<keyword evidence="3 6" id="KW-0812">Transmembrane</keyword>
<evidence type="ECO:0000313" key="9">
    <source>
        <dbReference type="Proteomes" id="UP001597124"/>
    </source>
</evidence>
<proteinExistence type="predicted"/>
<dbReference type="InterPro" id="IPR044770">
    <property type="entry name" value="MFS_spinster-like"/>
</dbReference>
<feature type="transmembrane region" description="Helical" evidence="6">
    <location>
        <begin position="315"/>
        <end position="335"/>
    </location>
</feature>
<evidence type="ECO:0000256" key="2">
    <source>
        <dbReference type="ARBA" id="ARBA00022448"/>
    </source>
</evidence>
<keyword evidence="2" id="KW-0813">Transport</keyword>
<evidence type="ECO:0000256" key="5">
    <source>
        <dbReference type="ARBA" id="ARBA00023136"/>
    </source>
</evidence>
<feature type="domain" description="Major facilitator superfamily (MFS) profile" evidence="7">
    <location>
        <begin position="21"/>
        <end position="433"/>
    </location>
</feature>
<sequence>MASVAAAGDFAHRSGAHKWYVAAVLCAAHTIAVIDRFIMVLVTEPVRAAMELSDTQLGLLQGTGFAILYCGFAVPLGCVADVVNRRNLIMLGLALWSMATVGAAFATSFETLFAARILVGLGEACLVPAGMSLLAAYFPPAQLARGTAIFGLGANFGYGFAFLGGGAVLAGVQAAGGLALPGLDPLVPWQALFFVAGVAAIPVLLLFLWMREPPRAHAVESAWRGQLASLREGVGYLLGNMRAYAPFLVVGSCTATTGYALTSWSASLLVRLQGFTTAEAGQLIGIIGIVAGPMGTIAGGVLLDRLRARGVPGAPLLVMALGAVISLTTAAGLVAAPGVPLATLALVLFIFNSTLVLPSLYVGMQMLTPDRFRGVAASFNMMTYTLCGLGIGPTAVGLLSDSLSGARGLGVAVVIVEAVMAAIIIPVALRSRRAFHARMAAVDAA</sequence>
<dbReference type="InterPro" id="IPR036259">
    <property type="entry name" value="MFS_trans_sf"/>
</dbReference>
<evidence type="ECO:0000256" key="6">
    <source>
        <dbReference type="SAM" id="Phobius"/>
    </source>
</evidence>